<dbReference type="InterPro" id="IPR050090">
    <property type="entry name" value="Tyrosine_recombinase_XerCD"/>
</dbReference>
<dbReference type="Pfam" id="PF17293">
    <property type="entry name" value="Arm-DNA-bind_5"/>
    <property type="match status" value="1"/>
</dbReference>
<dbReference type="InterPro" id="IPR025269">
    <property type="entry name" value="SAM-like_dom"/>
</dbReference>
<comment type="similarity">
    <text evidence="1">Belongs to the 'phage' integrase family.</text>
</comment>
<dbReference type="EMBL" id="JAUOEK010000169">
    <property type="protein sequence ID" value="MDO5971705.1"/>
    <property type="molecule type" value="Genomic_DNA"/>
</dbReference>
<dbReference type="PROSITE" id="PS51898">
    <property type="entry name" value="TYR_RECOMBINASE"/>
    <property type="match status" value="1"/>
</dbReference>
<gene>
    <name evidence="5" type="ORF">Q4Q35_18030</name>
</gene>
<dbReference type="PANTHER" id="PTHR30349">
    <property type="entry name" value="PHAGE INTEGRASE-RELATED"/>
    <property type="match status" value="1"/>
</dbReference>
<dbReference type="PANTHER" id="PTHR30349:SF64">
    <property type="entry name" value="PROPHAGE INTEGRASE INTD-RELATED"/>
    <property type="match status" value="1"/>
</dbReference>
<dbReference type="Gene3D" id="1.10.443.10">
    <property type="entry name" value="Intergrase catalytic core"/>
    <property type="match status" value="1"/>
</dbReference>
<accession>A0ABT8WEZ9</accession>
<keyword evidence="2" id="KW-0238">DNA-binding</keyword>
<evidence type="ECO:0000313" key="5">
    <source>
        <dbReference type="EMBL" id="MDO5971705.1"/>
    </source>
</evidence>
<dbReference type="Gene3D" id="1.10.150.130">
    <property type="match status" value="1"/>
</dbReference>
<evidence type="ECO:0000313" key="6">
    <source>
        <dbReference type="Proteomes" id="UP001176883"/>
    </source>
</evidence>
<dbReference type="InterPro" id="IPR013762">
    <property type="entry name" value="Integrase-like_cat_sf"/>
</dbReference>
<proteinExistence type="inferred from homology"/>
<keyword evidence="6" id="KW-1185">Reference proteome</keyword>
<evidence type="ECO:0000256" key="1">
    <source>
        <dbReference type="ARBA" id="ARBA00008857"/>
    </source>
</evidence>
<reference evidence="5" key="1">
    <citation type="submission" date="2023-07" db="EMBL/GenBank/DDBJ databases">
        <title>Two novel species in the genus Flavivirga.</title>
        <authorList>
            <person name="Kwon K."/>
        </authorList>
    </citation>
    <scope>NUCLEOTIDE SEQUENCE</scope>
    <source>
        <strain evidence="5">KCTC 52353</strain>
    </source>
</reference>
<dbReference type="InterPro" id="IPR011010">
    <property type="entry name" value="DNA_brk_join_enz"/>
</dbReference>
<dbReference type="Pfam" id="PF00589">
    <property type="entry name" value="Phage_integrase"/>
    <property type="match status" value="1"/>
</dbReference>
<name>A0ABT8WEZ9_9FLAO</name>
<dbReference type="RefSeq" id="WP_303279415.1">
    <property type="nucleotide sequence ID" value="NZ_JAUOEK010000169.1"/>
</dbReference>
<evidence type="ECO:0000256" key="3">
    <source>
        <dbReference type="ARBA" id="ARBA00023172"/>
    </source>
</evidence>
<protein>
    <submittedName>
        <fullName evidence="5">Site-specific integrase</fullName>
    </submittedName>
</protein>
<comment type="caution">
    <text evidence="5">The sequence shown here is derived from an EMBL/GenBank/DDBJ whole genome shotgun (WGS) entry which is preliminary data.</text>
</comment>
<dbReference type="CDD" id="cd01185">
    <property type="entry name" value="INTN1_C_like"/>
    <property type="match status" value="1"/>
</dbReference>
<dbReference type="SUPFAM" id="SSF56349">
    <property type="entry name" value="DNA breaking-rejoining enzymes"/>
    <property type="match status" value="1"/>
</dbReference>
<evidence type="ECO:0000259" key="4">
    <source>
        <dbReference type="PROSITE" id="PS51898"/>
    </source>
</evidence>
<dbReference type="InterPro" id="IPR002104">
    <property type="entry name" value="Integrase_catalytic"/>
</dbReference>
<keyword evidence="3" id="KW-0233">DNA recombination</keyword>
<dbReference type="Proteomes" id="UP001176883">
    <property type="component" value="Unassembled WGS sequence"/>
</dbReference>
<sequence length="399" mass="46626">MKTSSTFSILFWLKQANAKNGKAPLYARITVDGKRSELSLKRKLPISDWDANKNKLKGLSEQVKQVNNYIKEVNAQLFESYRKLKRENKLVTSSMIKSHFLGIDESSYTLSDIIAYHNEHMKSTLRWGTQKNYFTTHKYIYLFLSQKHKTTDIYLSDLNYKFIIDFERFLRHRNAMGNNTVMKHIERLRKMVSLAHKMEWTDKDPFINFEAKYEKKERTFLTLEKLQAIENKAFNIPRLQLIKDLFVFSCYTGLSYGDVMGLRTNNLCMGMDGKQWIHSQREKTSIPIKIPLLSKPLRIIEKYKKHPKSINKATLFPTISDQKLNSYLKEIADICSIHKDLTFHIARHTFATTVTLSNGVPIETVSKLLGHSKITTTQIYAKVIERKVSEDMCKLEDKF</sequence>
<feature type="domain" description="Tyr recombinase" evidence="4">
    <location>
        <begin position="216"/>
        <end position="397"/>
    </location>
</feature>
<evidence type="ECO:0000256" key="2">
    <source>
        <dbReference type="ARBA" id="ARBA00023125"/>
    </source>
</evidence>
<organism evidence="5 6">
    <name type="scientific">Flavivirga aquimarina</name>
    <dbReference type="NCBI Taxonomy" id="2027862"/>
    <lineage>
        <taxon>Bacteria</taxon>
        <taxon>Pseudomonadati</taxon>
        <taxon>Bacteroidota</taxon>
        <taxon>Flavobacteriia</taxon>
        <taxon>Flavobacteriales</taxon>
        <taxon>Flavobacteriaceae</taxon>
        <taxon>Flavivirga</taxon>
    </lineage>
</organism>
<dbReference type="InterPro" id="IPR035386">
    <property type="entry name" value="Arm-DNA-bind_5"/>
</dbReference>
<dbReference type="InterPro" id="IPR010998">
    <property type="entry name" value="Integrase_recombinase_N"/>
</dbReference>
<dbReference type="Pfam" id="PF13102">
    <property type="entry name" value="Phage_int_SAM_5"/>
    <property type="match status" value="1"/>
</dbReference>